<accession>A0A8S5MM93</accession>
<evidence type="ECO:0000313" key="1">
    <source>
        <dbReference type="EMBL" id="DAD83352.1"/>
    </source>
</evidence>
<sequence length="178" mass="20727">MHLNECEIEKITRLATEVATKTYYELAKQENAQLGRKLRHNTIKLLKHYSQLQSYVDNAISDSTQAEEIWLNELLIDMFDDKSIVKVNAIVKSKEKTALMMRHVNNMLDIYAEKCSGKQFKYCECMRRYYIDGETLEEIAESFPEKPDVRTIKRYIARGIEELSVLLWGVIGLNTKLA</sequence>
<reference evidence="1" key="1">
    <citation type="journal article" date="2021" name="Proc. Natl. Acad. Sci. U.S.A.">
        <title>A Catalog of Tens of Thousands of Viruses from Human Metagenomes Reveals Hidden Associations with Chronic Diseases.</title>
        <authorList>
            <person name="Tisza M.J."/>
            <person name="Buck C.B."/>
        </authorList>
    </citation>
    <scope>NUCLEOTIDE SEQUENCE</scope>
    <source>
        <strain evidence="1">Ctckx14</strain>
    </source>
</reference>
<protein>
    <submittedName>
        <fullName evidence="1">Uncharacterized protein</fullName>
    </submittedName>
</protein>
<dbReference type="EMBL" id="BK014934">
    <property type="protein sequence ID" value="DAD83352.1"/>
    <property type="molecule type" value="Genomic_DNA"/>
</dbReference>
<organism evidence="1">
    <name type="scientific">Siphoviridae sp. ctckx14</name>
    <dbReference type="NCBI Taxonomy" id="2826396"/>
    <lineage>
        <taxon>Viruses</taxon>
        <taxon>Duplodnaviria</taxon>
        <taxon>Heunggongvirae</taxon>
        <taxon>Uroviricota</taxon>
        <taxon>Caudoviricetes</taxon>
    </lineage>
</organism>
<proteinExistence type="predicted"/>
<name>A0A8S5MM93_9CAUD</name>